<evidence type="ECO:0000256" key="2">
    <source>
        <dbReference type="ARBA" id="ARBA00022777"/>
    </source>
</evidence>
<dbReference type="InterPro" id="IPR011611">
    <property type="entry name" value="PfkB_dom"/>
</dbReference>
<dbReference type="GO" id="GO:0033786">
    <property type="term" value="F:heptose-1-phosphate adenylyltransferase activity"/>
    <property type="evidence" value="ECO:0007669"/>
    <property type="project" value="TreeGrafter"/>
</dbReference>
<gene>
    <name evidence="4" type="primary">hldE_2</name>
    <name evidence="4" type="ORF">DF168_01373</name>
</gene>
<sequence>MGNKVKTLLERINRLRLLVVGDVILDHYIWGETSRVSPEAPVPVVTVNRDTYGLGGAANVALNLNDLGCQVAILGIIGDDWAGERTRVLMEDAQIKCDGLIVSRNAPTILKTRVIAQQQQLCRLDRESPPQEYSIGLSFEGEKVAELVREADAVIFSDYGKGCITENLIETVQELASEKEAIVAYDPKPRRRIKFKGFGLMTPNRIESLELAGIETSIHADFPAAEVCRRIWEKYEPRLLAVTLASDGLLLSEEGEVTMAIPTYAREVFEVSGAGDTVIAALTAAMAAGAEIKDAAHLANTAAGIVVGKWGTSTATPEELLEYARLHGCAPSEN</sequence>
<evidence type="ECO:0000313" key="4">
    <source>
        <dbReference type="EMBL" id="AWT60171.1"/>
    </source>
</evidence>
<organism evidence="4 5">
    <name type="scientific">Candidatus Moanibacter tarae</name>
    <dbReference type="NCBI Taxonomy" id="2200854"/>
    <lineage>
        <taxon>Bacteria</taxon>
        <taxon>Pseudomonadati</taxon>
        <taxon>Verrucomicrobiota</taxon>
        <taxon>Opitutia</taxon>
        <taxon>Puniceicoccales</taxon>
        <taxon>Puniceicoccales incertae sedis</taxon>
        <taxon>Candidatus Moanibacter</taxon>
    </lineage>
</organism>
<dbReference type="PROSITE" id="PS00583">
    <property type="entry name" value="PFKB_KINASES_1"/>
    <property type="match status" value="1"/>
</dbReference>
<keyword evidence="1" id="KW-0808">Transferase</keyword>
<reference evidence="4 5" key="1">
    <citation type="submission" date="2018-06" db="EMBL/GenBank/DDBJ databases">
        <title>Draft Genome Sequence of a Novel Marine Bacterium Related to the Verrucomicrobia.</title>
        <authorList>
            <person name="Vosseberg J."/>
            <person name="Martijn J."/>
            <person name="Ettema T.J.G."/>
        </authorList>
    </citation>
    <scope>NUCLEOTIDE SEQUENCE [LARGE SCALE GENOMIC DNA]</scope>
    <source>
        <strain evidence="4">TARA_B100001123</strain>
    </source>
</reference>
<name>A0A2Z4ADN1_9BACT</name>
<protein>
    <submittedName>
        <fullName evidence="4">Bifunctional protein HldE</fullName>
    </submittedName>
</protein>
<dbReference type="PANTHER" id="PTHR46969:SF1">
    <property type="entry name" value="BIFUNCTIONAL PROTEIN HLDE"/>
    <property type="match status" value="1"/>
</dbReference>
<dbReference type="SUPFAM" id="SSF53613">
    <property type="entry name" value="Ribokinase-like"/>
    <property type="match status" value="1"/>
</dbReference>
<keyword evidence="2" id="KW-0418">Kinase</keyword>
<dbReference type="InterPro" id="IPR002173">
    <property type="entry name" value="Carboh/pur_kinase_PfkB_CS"/>
</dbReference>
<proteinExistence type="predicted"/>
<dbReference type="KEGG" id="mtar:DF168_01373"/>
<dbReference type="InterPro" id="IPR011913">
    <property type="entry name" value="RfaE_dom_I"/>
</dbReference>
<dbReference type="GO" id="GO:0033785">
    <property type="term" value="F:heptose 7-phosphate kinase activity"/>
    <property type="evidence" value="ECO:0007669"/>
    <property type="project" value="TreeGrafter"/>
</dbReference>
<dbReference type="Pfam" id="PF00294">
    <property type="entry name" value="PfkB"/>
    <property type="match status" value="1"/>
</dbReference>
<dbReference type="InterPro" id="IPR029056">
    <property type="entry name" value="Ribokinase-like"/>
</dbReference>
<accession>A0A2Z4ADN1</accession>
<dbReference type="AlphaFoldDB" id="A0A2Z4ADN1"/>
<dbReference type="Gene3D" id="3.40.1190.20">
    <property type="match status" value="1"/>
</dbReference>
<dbReference type="GO" id="GO:0016773">
    <property type="term" value="F:phosphotransferase activity, alcohol group as acceptor"/>
    <property type="evidence" value="ECO:0007669"/>
    <property type="project" value="InterPro"/>
</dbReference>
<feature type="domain" description="Carbohydrate kinase PfkB" evidence="3">
    <location>
        <begin position="17"/>
        <end position="317"/>
    </location>
</feature>
<dbReference type="GO" id="GO:0005829">
    <property type="term" value="C:cytosol"/>
    <property type="evidence" value="ECO:0007669"/>
    <property type="project" value="TreeGrafter"/>
</dbReference>
<evidence type="ECO:0000313" key="5">
    <source>
        <dbReference type="Proteomes" id="UP000247465"/>
    </source>
</evidence>
<evidence type="ECO:0000256" key="1">
    <source>
        <dbReference type="ARBA" id="ARBA00022679"/>
    </source>
</evidence>
<dbReference type="EMBL" id="CP029803">
    <property type="protein sequence ID" value="AWT60171.1"/>
    <property type="molecule type" value="Genomic_DNA"/>
</dbReference>
<dbReference type="PANTHER" id="PTHR46969">
    <property type="entry name" value="BIFUNCTIONAL PROTEIN HLDE"/>
    <property type="match status" value="1"/>
</dbReference>
<dbReference type="CDD" id="cd01172">
    <property type="entry name" value="RfaE_like"/>
    <property type="match status" value="1"/>
</dbReference>
<evidence type="ECO:0000259" key="3">
    <source>
        <dbReference type="Pfam" id="PF00294"/>
    </source>
</evidence>
<dbReference type="Proteomes" id="UP000247465">
    <property type="component" value="Chromosome"/>
</dbReference>